<protein>
    <submittedName>
        <fullName evidence="1">Uncharacterized protein</fullName>
    </submittedName>
</protein>
<reference evidence="2" key="1">
    <citation type="submission" date="2016-09" db="EMBL/GenBank/DDBJ databases">
        <title>Genomics of Clostridium taeniosporum, an organism which forms endospores with ribbon-like appendages.</title>
        <authorList>
            <person name="Walker J.R."/>
        </authorList>
    </citation>
    <scope>NUCLEOTIDE SEQUENCE [LARGE SCALE GENOMIC DNA]</scope>
    <source>
        <strain evidence="2">1/k</strain>
        <plasmid evidence="2">Plasmid pct2</plasmid>
    </source>
</reference>
<evidence type="ECO:0000313" key="2">
    <source>
        <dbReference type="Proteomes" id="UP000094652"/>
    </source>
</evidence>
<accession>A0A1D7XNU9</accession>
<dbReference type="RefSeq" id="WP_069681127.1">
    <property type="nucleotide sequence ID" value="NZ_CP017255.2"/>
</dbReference>
<dbReference type="AlphaFoldDB" id="A0A1D7XNU9"/>
<organism evidence="1 2">
    <name type="scientific">Clostridium taeniosporum</name>
    <dbReference type="NCBI Taxonomy" id="394958"/>
    <lineage>
        <taxon>Bacteria</taxon>
        <taxon>Bacillati</taxon>
        <taxon>Bacillota</taxon>
        <taxon>Clostridia</taxon>
        <taxon>Eubacteriales</taxon>
        <taxon>Clostridiaceae</taxon>
        <taxon>Clostridium</taxon>
    </lineage>
</organism>
<geneLocation type="plasmid" evidence="2">
    <name>pct2</name>
</geneLocation>
<dbReference type="EMBL" id="CP017255">
    <property type="protein sequence ID" value="AOR25008.1"/>
    <property type="molecule type" value="Genomic_DNA"/>
</dbReference>
<dbReference type="Proteomes" id="UP000094652">
    <property type="component" value="Plasmid pCt2"/>
</dbReference>
<keyword evidence="2" id="KW-1185">Reference proteome</keyword>
<dbReference type="KEGG" id="ctae:BGI42_14775"/>
<keyword evidence="1" id="KW-0614">Plasmid</keyword>
<proteinExistence type="predicted"/>
<sequence>MNLKKVEALFNELFDFDNLLKDATQYIEKILLESDTNFLAEDVTDETHSFKELKVEYNRTHLLINNLGSMPSFRLEFYLYEYGDELPKYTYEIEYNSSGEFLDEYFLEY</sequence>
<gene>
    <name evidence="1" type="ORF">BGI42_14775</name>
</gene>
<evidence type="ECO:0000313" key="1">
    <source>
        <dbReference type="EMBL" id="AOR25008.1"/>
    </source>
</evidence>
<name>A0A1D7XNU9_9CLOT</name>
<dbReference type="OrthoDB" id="2082935at2"/>